<comment type="catalytic activity">
    <reaction evidence="11">
        <text>N-terminal L-seryl-[histone H4] + acetyl-CoA = N-terminal N(alpha)-acetyl-L-seryl-[histone H4] + CoA + H(+)</text>
        <dbReference type="Rhea" id="RHEA:50596"/>
        <dbReference type="Rhea" id="RHEA-COMP:12740"/>
        <dbReference type="Rhea" id="RHEA-COMP:12743"/>
        <dbReference type="ChEBI" id="CHEBI:15378"/>
        <dbReference type="ChEBI" id="CHEBI:57287"/>
        <dbReference type="ChEBI" id="CHEBI:57288"/>
        <dbReference type="ChEBI" id="CHEBI:64738"/>
        <dbReference type="ChEBI" id="CHEBI:83690"/>
        <dbReference type="EC" id="2.3.1.257"/>
    </reaction>
</comment>
<protein>
    <recommendedName>
        <fullName evidence="5">N-alpha-acetyltransferase 40</fullName>
        <ecNumber evidence="4">2.3.1.257</ecNumber>
    </recommendedName>
</protein>
<evidence type="ECO:0000256" key="7">
    <source>
        <dbReference type="ARBA" id="ARBA00022679"/>
    </source>
</evidence>
<evidence type="ECO:0000256" key="1">
    <source>
        <dbReference type="ARBA" id="ARBA00004123"/>
    </source>
</evidence>
<dbReference type="EC" id="2.3.1.257" evidence="4"/>
<dbReference type="PANTHER" id="PTHR20531">
    <property type="entry name" value="N-ALPHA-ACETYLTRANSFERASE 40"/>
    <property type="match status" value="1"/>
</dbReference>
<evidence type="ECO:0000256" key="12">
    <source>
        <dbReference type="SAM" id="MobiDB-lite"/>
    </source>
</evidence>
<dbReference type="InParanoid" id="A0A2R5GP30"/>
<dbReference type="EMBL" id="BEYU01000114">
    <property type="protein sequence ID" value="GBG32059.1"/>
    <property type="molecule type" value="Genomic_DNA"/>
</dbReference>
<evidence type="ECO:0000256" key="5">
    <source>
        <dbReference type="ARBA" id="ARBA00015043"/>
    </source>
</evidence>
<proteinExistence type="inferred from homology"/>
<sequence>MTAAQAAEEKVSALSKEFAQKATVTGRKLTKEEQKAAKKAAKKQERAKLAEESRRISSTLSAARFAEDGTTPRDHLENFAAFAKFDRNGLQLTLKAFARGAEGGVPPEVLKACFDMTEANMKASYEESGWGWNALKKQRELESEEARLLVAFDTDDVPRAFLHFRFEREEDQLVLYVYEVQVDQATCARKGVGRHIMLLAELIARRAGMDWVCLTVLNCNEAAAKFYERLGYKMDETSPQVSQMEGEEDASYTILSKRCGAKPATASA</sequence>
<dbReference type="GO" id="GO:0005634">
    <property type="term" value="C:nucleus"/>
    <property type="evidence" value="ECO:0007669"/>
    <property type="project" value="UniProtKB-SubCell"/>
</dbReference>
<gene>
    <name evidence="14" type="ORF">FCC1311_082842</name>
</gene>
<dbReference type="GO" id="GO:0010485">
    <property type="term" value="F:histone H4 acetyltransferase activity"/>
    <property type="evidence" value="ECO:0007669"/>
    <property type="project" value="InterPro"/>
</dbReference>
<keyword evidence="15" id="KW-1185">Reference proteome</keyword>
<dbReference type="PANTHER" id="PTHR20531:SF1">
    <property type="entry name" value="N-ALPHA-ACETYLTRANSFERASE 40"/>
    <property type="match status" value="1"/>
</dbReference>
<evidence type="ECO:0000256" key="10">
    <source>
        <dbReference type="ARBA" id="ARBA00047821"/>
    </source>
</evidence>
<dbReference type="InterPro" id="IPR016181">
    <property type="entry name" value="Acyl_CoA_acyltransferase"/>
</dbReference>
<accession>A0A2R5GP30</accession>
<evidence type="ECO:0000256" key="3">
    <source>
        <dbReference type="ARBA" id="ARBA00008870"/>
    </source>
</evidence>
<dbReference type="InterPro" id="IPR000182">
    <property type="entry name" value="GNAT_dom"/>
</dbReference>
<dbReference type="PROSITE" id="PS51186">
    <property type="entry name" value="GNAT"/>
    <property type="match status" value="1"/>
</dbReference>
<dbReference type="GO" id="GO:0005737">
    <property type="term" value="C:cytoplasm"/>
    <property type="evidence" value="ECO:0007669"/>
    <property type="project" value="UniProtKB-SubCell"/>
</dbReference>
<dbReference type="Gene3D" id="3.40.630.30">
    <property type="match status" value="1"/>
</dbReference>
<evidence type="ECO:0000313" key="15">
    <source>
        <dbReference type="Proteomes" id="UP000241890"/>
    </source>
</evidence>
<feature type="domain" description="N-acetyltransferase" evidence="13">
    <location>
        <begin position="111"/>
        <end position="260"/>
    </location>
</feature>
<evidence type="ECO:0000256" key="2">
    <source>
        <dbReference type="ARBA" id="ARBA00004496"/>
    </source>
</evidence>
<dbReference type="GO" id="GO:0043998">
    <property type="term" value="F:histone H2A acetyltransferase activity"/>
    <property type="evidence" value="ECO:0007669"/>
    <property type="project" value="InterPro"/>
</dbReference>
<comment type="catalytic activity">
    <reaction evidence="10">
        <text>N-terminal L-seryl-[histone H2A] + acetyl-CoA = N-terminal N(alpha)-acetyl-L-seryl-[histone H2A] + CoA + H(+)</text>
        <dbReference type="Rhea" id="RHEA:50600"/>
        <dbReference type="Rhea" id="RHEA-COMP:12742"/>
        <dbReference type="Rhea" id="RHEA-COMP:12744"/>
        <dbReference type="ChEBI" id="CHEBI:15378"/>
        <dbReference type="ChEBI" id="CHEBI:57287"/>
        <dbReference type="ChEBI" id="CHEBI:57288"/>
        <dbReference type="ChEBI" id="CHEBI:64738"/>
        <dbReference type="ChEBI" id="CHEBI:83690"/>
        <dbReference type="EC" id="2.3.1.257"/>
    </reaction>
</comment>
<evidence type="ECO:0000259" key="13">
    <source>
        <dbReference type="PROSITE" id="PS51186"/>
    </source>
</evidence>
<evidence type="ECO:0000313" key="14">
    <source>
        <dbReference type="EMBL" id="GBG32059.1"/>
    </source>
</evidence>
<keyword evidence="6" id="KW-0963">Cytoplasm</keyword>
<dbReference type="OrthoDB" id="424551at2759"/>
<keyword evidence="8" id="KW-0539">Nucleus</keyword>
<keyword evidence="9" id="KW-0012">Acyltransferase</keyword>
<dbReference type="AlphaFoldDB" id="A0A2R5GP30"/>
<evidence type="ECO:0000256" key="11">
    <source>
        <dbReference type="ARBA" id="ARBA00049524"/>
    </source>
</evidence>
<dbReference type="InterPro" id="IPR039949">
    <property type="entry name" value="NAA40"/>
</dbReference>
<evidence type="ECO:0000256" key="6">
    <source>
        <dbReference type="ARBA" id="ARBA00022490"/>
    </source>
</evidence>
<organism evidence="14 15">
    <name type="scientific">Hondaea fermentalgiana</name>
    <dbReference type="NCBI Taxonomy" id="2315210"/>
    <lineage>
        <taxon>Eukaryota</taxon>
        <taxon>Sar</taxon>
        <taxon>Stramenopiles</taxon>
        <taxon>Bigyra</taxon>
        <taxon>Labyrinthulomycetes</taxon>
        <taxon>Thraustochytrida</taxon>
        <taxon>Thraustochytriidae</taxon>
        <taxon>Hondaea</taxon>
    </lineage>
</organism>
<dbReference type="SUPFAM" id="SSF55729">
    <property type="entry name" value="Acyl-CoA N-acyltransferases (Nat)"/>
    <property type="match status" value="1"/>
</dbReference>
<dbReference type="GO" id="GO:1990189">
    <property type="term" value="F:protein N-terminal-serine acetyltransferase activity"/>
    <property type="evidence" value="ECO:0007669"/>
    <property type="project" value="UniProtKB-EC"/>
</dbReference>
<comment type="similarity">
    <text evidence="3">Belongs to the acetyltransferase family. NAA40 subfamily.</text>
</comment>
<dbReference type="CDD" id="cd04301">
    <property type="entry name" value="NAT_SF"/>
    <property type="match status" value="1"/>
</dbReference>
<comment type="subcellular location">
    <subcellularLocation>
        <location evidence="2">Cytoplasm</location>
    </subcellularLocation>
    <subcellularLocation>
        <location evidence="1">Nucleus</location>
    </subcellularLocation>
</comment>
<feature type="compositionally biased region" description="Basic and acidic residues" evidence="12">
    <location>
        <begin position="29"/>
        <end position="53"/>
    </location>
</feature>
<feature type="region of interest" description="Disordered" evidence="12">
    <location>
        <begin position="23"/>
        <end position="53"/>
    </location>
</feature>
<name>A0A2R5GP30_9STRA</name>
<evidence type="ECO:0000256" key="9">
    <source>
        <dbReference type="ARBA" id="ARBA00023315"/>
    </source>
</evidence>
<reference evidence="14 15" key="1">
    <citation type="submission" date="2017-12" db="EMBL/GenBank/DDBJ databases">
        <title>Sequencing, de novo assembly and annotation of complete genome of a new Thraustochytrid species, strain FCC1311.</title>
        <authorList>
            <person name="Sedici K."/>
            <person name="Godart F."/>
            <person name="Aiese Cigliano R."/>
            <person name="Sanseverino W."/>
            <person name="Barakat M."/>
            <person name="Ortet P."/>
            <person name="Marechal E."/>
            <person name="Cagnac O."/>
            <person name="Amato A."/>
        </authorList>
    </citation>
    <scope>NUCLEOTIDE SEQUENCE [LARGE SCALE GENOMIC DNA]</scope>
</reference>
<comment type="caution">
    <text evidence="14">The sequence shown here is derived from an EMBL/GenBank/DDBJ whole genome shotgun (WGS) entry which is preliminary data.</text>
</comment>
<evidence type="ECO:0000256" key="4">
    <source>
        <dbReference type="ARBA" id="ARBA00012950"/>
    </source>
</evidence>
<evidence type="ECO:0000256" key="8">
    <source>
        <dbReference type="ARBA" id="ARBA00023242"/>
    </source>
</evidence>
<keyword evidence="7 14" id="KW-0808">Transferase</keyword>
<dbReference type="Pfam" id="PF00583">
    <property type="entry name" value="Acetyltransf_1"/>
    <property type="match status" value="1"/>
</dbReference>
<dbReference type="Proteomes" id="UP000241890">
    <property type="component" value="Unassembled WGS sequence"/>
</dbReference>